<proteinExistence type="predicted"/>
<reference evidence="1" key="1">
    <citation type="submission" date="2023-07" db="EMBL/GenBank/DDBJ databases">
        <title>draft genome sequence of fig (Ficus carica).</title>
        <authorList>
            <person name="Takahashi T."/>
            <person name="Nishimura K."/>
        </authorList>
    </citation>
    <scope>NUCLEOTIDE SEQUENCE</scope>
</reference>
<gene>
    <name evidence="1" type="ORF">TIFTF001_015365</name>
</gene>
<comment type="caution">
    <text evidence="1">The sequence shown here is derived from an EMBL/GenBank/DDBJ whole genome shotgun (WGS) entry which is preliminary data.</text>
</comment>
<sequence length="37" mass="4500">MMKMFQKYIAKQDKEVRAQIFKDKKEEKAVLKQSQPK</sequence>
<accession>A0AA88A5P0</accession>
<dbReference type="Proteomes" id="UP001187192">
    <property type="component" value="Unassembled WGS sequence"/>
</dbReference>
<protein>
    <submittedName>
        <fullName evidence="1">Uncharacterized protein</fullName>
    </submittedName>
</protein>
<evidence type="ECO:0000313" key="1">
    <source>
        <dbReference type="EMBL" id="GMN46175.1"/>
    </source>
</evidence>
<name>A0AA88A5P0_FICCA</name>
<dbReference type="EMBL" id="BTGU01000022">
    <property type="protein sequence ID" value="GMN46175.1"/>
    <property type="molecule type" value="Genomic_DNA"/>
</dbReference>
<dbReference type="AlphaFoldDB" id="A0AA88A5P0"/>
<organism evidence="1 2">
    <name type="scientific">Ficus carica</name>
    <name type="common">Common fig</name>
    <dbReference type="NCBI Taxonomy" id="3494"/>
    <lineage>
        <taxon>Eukaryota</taxon>
        <taxon>Viridiplantae</taxon>
        <taxon>Streptophyta</taxon>
        <taxon>Embryophyta</taxon>
        <taxon>Tracheophyta</taxon>
        <taxon>Spermatophyta</taxon>
        <taxon>Magnoliopsida</taxon>
        <taxon>eudicotyledons</taxon>
        <taxon>Gunneridae</taxon>
        <taxon>Pentapetalae</taxon>
        <taxon>rosids</taxon>
        <taxon>fabids</taxon>
        <taxon>Rosales</taxon>
        <taxon>Moraceae</taxon>
        <taxon>Ficeae</taxon>
        <taxon>Ficus</taxon>
    </lineage>
</organism>
<evidence type="ECO:0000313" key="2">
    <source>
        <dbReference type="Proteomes" id="UP001187192"/>
    </source>
</evidence>
<keyword evidence="2" id="KW-1185">Reference proteome</keyword>